<accession>A0A6B0R2P0</accession>
<dbReference type="AlphaFoldDB" id="A0A6B0R2P0"/>
<evidence type="ECO:0000256" key="1">
    <source>
        <dbReference type="SAM" id="MobiDB-lite"/>
    </source>
</evidence>
<feature type="compositionally biased region" description="Basic and acidic residues" evidence="1">
    <location>
        <begin position="125"/>
        <end position="136"/>
    </location>
</feature>
<name>A0A6B0R2P0_9CETA</name>
<evidence type="ECO:0000313" key="2">
    <source>
        <dbReference type="EMBL" id="MXQ81813.1"/>
    </source>
</evidence>
<dbReference type="Proteomes" id="UP000322234">
    <property type="component" value="Unassembled WGS sequence"/>
</dbReference>
<protein>
    <submittedName>
        <fullName evidence="2">Uncharacterized protein</fullName>
    </submittedName>
</protein>
<gene>
    <name evidence="2" type="ORF">E5288_WYG004765</name>
</gene>
<reference evidence="2" key="1">
    <citation type="submission" date="2019-10" db="EMBL/GenBank/DDBJ databases">
        <title>The sequence and de novo assembly of the wild yak genome.</title>
        <authorList>
            <person name="Liu Y."/>
        </authorList>
    </citation>
    <scope>NUCLEOTIDE SEQUENCE [LARGE SCALE GENOMIC DNA]</scope>
    <source>
        <strain evidence="2">WY2019</strain>
    </source>
</reference>
<organism evidence="2 3">
    <name type="scientific">Bos mutus</name>
    <name type="common">wild yak</name>
    <dbReference type="NCBI Taxonomy" id="72004"/>
    <lineage>
        <taxon>Eukaryota</taxon>
        <taxon>Metazoa</taxon>
        <taxon>Chordata</taxon>
        <taxon>Craniata</taxon>
        <taxon>Vertebrata</taxon>
        <taxon>Euteleostomi</taxon>
        <taxon>Mammalia</taxon>
        <taxon>Eutheria</taxon>
        <taxon>Laurasiatheria</taxon>
        <taxon>Artiodactyla</taxon>
        <taxon>Ruminantia</taxon>
        <taxon>Pecora</taxon>
        <taxon>Bovidae</taxon>
        <taxon>Bovinae</taxon>
        <taxon>Bos</taxon>
    </lineage>
</organism>
<keyword evidence="3" id="KW-1185">Reference proteome</keyword>
<proteinExistence type="predicted"/>
<comment type="caution">
    <text evidence="2">The sequence shown here is derived from an EMBL/GenBank/DDBJ whole genome shotgun (WGS) entry which is preliminary data.</text>
</comment>
<sequence length="142" mass="15141">MGFTPKGFRGPAVSLEEPGCSLGTGCIIGNSAVPWCHLLGCSVRTGVHLLEKWDNDKGPSLGIGVEDPQQPGQWCECGARLKDTEGPLQAGIGWLVTTGSPFALQDPEGETEGPPRQRRPSHPYLSDKDIALKEELDPPLSP</sequence>
<dbReference type="EMBL" id="VBQZ03000009">
    <property type="protein sequence ID" value="MXQ81813.1"/>
    <property type="molecule type" value="Genomic_DNA"/>
</dbReference>
<feature type="region of interest" description="Disordered" evidence="1">
    <location>
        <begin position="99"/>
        <end position="142"/>
    </location>
</feature>
<evidence type="ECO:0000313" key="3">
    <source>
        <dbReference type="Proteomes" id="UP000322234"/>
    </source>
</evidence>